<dbReference type="Proteomes" id="UP000314981">
    <property type="component" value="Chromosome 5"/>
</dbReference>
<feature type="transmembrane region" description="Helical" evidence="2">
    <location>
        <begin position="85"/>
        <end position="105"/>
    </location>
</feature>
<dbReference type="PANTHER" id="PTHR31702">
    <property type="entry name" value="TESTIS-EXPRESSED PROTEIN 33"/>
    <property type="match status" value="1"/>
</dbReference>
<reference evidence="3 4" key="1">
    <citation type="submission" date="2018-11" db="EMBL/GenBank/DDBJ databases">
        <title>Haplotype-resolved cattle genomes.</title>
        <authorList>
            <person name="Low W.Y."/>
            <person name="Tearle R."/>
            <person name="Bickhart D.M."/>
            <person name="Rosen B.D."/>
            <person name="Koren S."/>
            <person name="Rhie A."/>
            <person name="Hiendleder S."/>
            <person name="Phillippy A.M."/>
            <person name="Smith T.P.L."/>
            <person name="Williams J.L."/>
        </authorList>
    </citation>
    <scope>NUCLEOTIDE SEQUENCE [LARGE SCALE GENOMIC DNA]</scope>
</reference>
<dbReference type="STRING" id="30522.A0A4W2DK76"/>
<evidence type="ECO:0000313" key="4">
    <source>
        <dbReference type="Proteomes" id="UP000314981"/>
    </source>
</evidence>
<feature type="region of interest" description="Disordered" evidence="1">
    <location>
        <begin position="131"/>
        <end position="154"/>
    </location>
</feature>
<evidence type="ECO:0000256" key="2">
    <source>
        <dbReference type="SAM" id="Phobius"/>
    </source>
</evidence>
<dbReference type="Pfam" id="PF15400">
    <property type="entry name" value="TEX33"/>
    <property type="match status" value="1"/>
</dbReference>
<feature type="compositionally biased region" description="Basic and acidic residues" evidence="1">
    <location>
        <begin position="204"/>
        <end position="214"/>
    </location>
</feature>
<feature type="compositionally biased region" description="Polar residues" evidence="1">
    <location>
        <begin position="247"/>
        <end position="257"/>
    </location>
</feature>
<evidence type="ECO:0000313" key="3">
    <source>
        <dbReference type="Ensembl" id="ENSBIXP00000024710.1"/>
    </source>
</evidence>
<organism evidence="3 4">
    <name type="scientific">Bos indicus x Bos taurus</name>
    <name type="common">Hybrid cattle</name>
    <dbReference type="NCBI Taxonomy" id="30522"/>
    <lineage>
        <taxon>Eukaryota</taxon>
        <taxon>Metazoa</taxon>
        <taxon>Chordata</taxon>
        <taxon>Craniata</taxon>
        <taxon>Vertebrata</taxon>
        <taxon>Euteleostomi</taxon>
        <taxon>Mammalia</taxon>
        <taxon>Eutheria</taxon>
        <taxon>Laurasiatheria</taxon>
        <taxon>Artiodactyla</taxon>
        <taxon>Ruminantia</taxon>
        <taxon>Pecora</taxon>
        <taxon>Bovidae</taxon>
        <taxon>Bovinae</taxon>
        <taxon>Bos</taxon>
    </lineage>
</organism>
<feature type="transmembrane region" description="Helical" evidence="2">
    <location>
        <begin position="50"/>
        <end position="73"/>
    </location>
</feature>
<keyword evidence="2" id="KW-1133">Transmembrane helix</keyword>
<reference evidence="3" key="2">
    <citation type="submission" date="2025-08" db="UniProtKB">
        <authorList>
            <consortium name="Ensembl"/>
        </authorList>
    </citation>
    <scope>IDENTIFICATION</scope>
</reference>
<keyword evidence="4" id="KW-1185">Reference proteome</keyword>
<keyword evidence="2" id="KW-0472">Membrane</keyword>
<protein>
    <recommendedName>
        <fullName evidence="5">Testis expressed 33</fullName>
    </recommendedName>
</protein>
<proteinExistence type="predicted"/>
<sequence length="434" mass="47584">PNGVSSLSTERSPPFLKVTQLASRLVRLGLQPLWSKTVRAALSSVTLFRLLPALLVSLLISHPYFCLPGLLSVLPAPPHNTPYHLFFLLWVVCLFPLPIPIIVFLPSTFCICLSPLLPFLSLPFSGTTTLTRAHPNNNKEGQQDTDPWRAAHSPLDTSKLKYQAPVSVKPSLYRGDSPRSSSLGRASLEEIPPPPPSAVSRGSLWRDSDPESLKKGSFRPSSRESRASLREGAQPCQAPKEDPNAGAQGQSGSSIPNNIRHKFGSNVVDQLVSEEQARKAIGEALEGQKRTSSWPSRIQSPTEITSIFSDYYDLGYNMRSNLFQGAPQETKSLMKASYTPEVIEKSVRDLEHWHGRKTDDLGRWEAGVGGGGNSLGRVCWPKVLKETTTAARALGWAWKTYGLPLVPAHSRGPLGDLCWLLLSALQDGGTRKMR</sequence>
<feature type="region of interest" description="Disordered" evidence="1">
    <location>
        <begin position="170"/>
        <end position="261"/>
    </location>
</feature>
<keyword evidence="2" id="KW-0812">Transmembrane</keyword>
<dbReference type="PANTHER" id="PTHR31702:SF2">
    <property type="entry name" value="TESTIS-EXPRESSED PROTEIN 33"/>
    <property type="match status" value="1"/>
</dbReference>
<evidence type="ECO:0000256" key="1">
    <source>
        <dbReference type="SAM" id="MobiDB-lite"/>
    </source>
</evidence>
<dbReference type="Ensembl" id="ENSBIXT00000041036.1">
    <property type="protein sequence ID" value="ENSBIXP00000024710.1"/>
    <property type="gene ID" value="ENSBIXG00000026836.1"/>
</dbReference>
<feature type="compositionally biased region" description="Polar residues" evidence="1">
    <location>
        <begin position="131"/>
        <end position="140"/>
    </location>
</feature>
<accession>A0A4W2DK76</accession>
<evidence type="ECO:0008006" key="5">
    <source>
        <dbReference type="Google" id="ProtNLM"/>
    </source>
</evidence>
<reference evidence="3" key="3">
    <citation type="submission" date="2025-09" db="UniProtKB">
        <authorList>
            <consortium name="Ensembl"/>
        </authorList>
    </citation>
    <scope>IDENTIFICATION</scope>
</reference>
<dbReference type="AlphaFoldDB" id="A0A4W2DK76"/>
<name>A0A4W2DK76_BOBOX</name>
<dbReference type="InterPro" id="IPR029234">
    <property type="entry name" value="CIMIP4"/>
</dbReference>